<accession>A0ABT3X2S7</accession>
<name>A0ABT3X2S7_9BACL</name>
<dbReference type="EMBL" id="JAPMLT010000001">
    <property type="protein sequence ID" value="MCX7569029.1"/>
    <property type="molecule type" value="Genomic_DNA"/>
</dbReference>
<dbReference type="Proteomes" id="UP001208017">
    <property type="component" value="Unassembled WGS sequence"/>
</dbReference>
<sequence length="54" mass="5284">MSGRWKKAVWIALVSSMLLAGCANDEQRNPNDTNSGGGARGSGGTGGMGGGTGS</sequence>
<evidence type="ECO:0000256" key="1">
    <source>
        <dbReference type="SAM" id="MobiDB-lite"/>
    </source>
</evidence>
<gene>
    <name evidence="3" type="ORF">OS242_03505</name>
</gene>
<proteinExistence type="predicted"/>
<protein>
    <submittedName>
        <fullName evidence="3">Uncharacterized protein</fullName>
    </submittedName>
</protein>
<comment type="caution">
    <text evidence="3">The sequence shown here is derived from an EMBL/GenBank/DDBJ whole genome shotgun (WGS) entry which is preliminary data.</text>
</comment>
<feature type="region of interest" description="Disordered" evidence="1">
    <location>
        <begin position="24"/>
        <end position="54"/>
    </location>
</feature>
<feature type="chain" id="PRO_5045839871" evidence="2">
    <location>
        <begin position="21"/>
        <end position="54"/>
    </location>
</feature>
<keyword evidence="4" id="KW-1185">Reference proteome</keyword>
<feature type="signal peptide" evidence="2">
    <location>
        <begin position="1"/>
        <end position="20"/>
    </location>
</feature>
<dbReference type="RefSeq" id="WP_267150258.1">
    <property type="nucleotide sequence ID" value="NZ_JAPMLT010000001.1"/>
</dbReference>
<organism evidence="3 4">
    <name type="scientific">Tumebacillus lacus</name>
    <dbReference type="NCBI Taxonomy" id="2995335"/>
    <lineage>
        <taxon>Bacteria</taxon>
        <taxon>Bacillati</taxon>
        <taxon>Bacillota</taxon>
        <taxon>Bacilli</taxon>
        <taxon>Bacillales</taxon>
        <taxon>Alicyclobacillaceae</taxon>
        <taxon>Tumebacillus</taxon>
    </lineage>
</organism>
<evidence type="ECO:0000256" key="2">
    <source>
        <dbReference type="SAM" id="SignalP"/>
    </source>
</evidence>
<evidence type="ECO:0000313" key="3">
    <source>
        <dbReference type="EMBL" id="MCX7569029.1"/>
    </source>
</evidence>
<evidence type="ECO:0000313" key="4">
    <source>
        <dbReference type="Proteomes" id="UP001208017"/>
    </source>
</evidence>
<reference evidence="3 4" key="1">
    <citation type="submission" date="2022-11" db="EMBL/GenBank/DDBJ databases">
        <title>Study of microbial diversity in lake waters.</title>
        <authorList>
            <person name="Zhang J."/>
        </authorList>
    </citation>
    <scope>NUCLEOTIDE SEQUENCE [LARGE SCALE GENOMIC DNA]</scope>
    <source>
        <strain evidence="3 4">DT12</strain>
    </source>
</reference>
<feature type="compositionally biased region" description="Gly residues" evidence="1">
    <location>
        <begin position="35"/>
        <end position="54"/>
    </location>
</feature>
<dbReference type="PROSITE" id="PS51257">
    <property type="entry name" value="PROKAR_LIPOPROTEIN"/>
    <property type="match status" value="1"/>
</dbReference>
<keyword evidence="2" id="KW-0732">Signal</keyword>